<evidence type="ECO:0000313" key="2">
    <source>
        <dbReference type="Proteomes" id="UP000256964"/>
    </source>
</evidence>
<dbReference type="OrthoDB" id="2758269at2759"/>
<name>A0A371D472_9APHY</name>
<evidence type="ECO:0008006" key="3">
    <source>
        <dbReference type="Google" id="ProtNLM"/>
    </source>
</evidence>
<gene>
    <name evidence="1" type="ORF">OH76DRAFT_1557931</name>
</gene>
<proteinExistence type="predicted"/>
<keyword evidence="2" id="KW-1185">Reference proteome</keyword>
<dbReference type="Proteomes" id="UP000256964">
    <property type="component" value="Unassembled WGS sequence"/>
</dbReference>
<reference evidence="1 2" key="1">
    <citation type="journal article" date="2018" name="Biotechnol. Biofuels">
        <title>Integrative visual omics of the white-rot fungus Polyporus brumalis exposes the biotechnological potential of its oxidative enzymes for delignifying raw plant biomass.</title>
        <authorList>
            <person name="Miyauchi S."/>
            <person name="Rancon A."/>
            <person name="Drula E."/>
            <person name="Hage H."/>
            <person name="Chaduli D."/>
            <person name="Favel A."/>
            <person name="Grisel S."/>
            <person name="Henrissat B."/>
            <person name="Herpoel-Gimbert I."/>
            <person name="Ruiz-Duenas F.J."/>
            <person name="Chevret D."/>
            <person name="Hainaut M."/>
            <person name="Lin J."/>
            <person name="Wang M."/>
            <person name="Pangilinan J."/>
            <person name="Lipzen A."/>
            <person name="Lesage-Meessen L."/>
            <person name="Navarro D."/>
            <person name="Riley R."/>
            <person name="Grigoriev I.V."/>
            <person name="Zhou S."/>
            <person name="Raouche S."/>
            <person name="Rosso M.N."/>
        </authorList>
    </citation>
    <scope>NUCLEOTIDE SEQUENCE [LARGE SCALE GENOMIC DNA]</scope>
    <source>
        <strain evidence="1 2">BRFM 1820</strain>
    </source>
</reference>
<organism evidence="1 2">
    <name type="scientific">Lentinus brumalis</name>
    <dbReference type="NCBI Taxonomy" id="2498619"/>
    <lineage>
        <taxon>Eukaryota</taxon>
        <taxon>Fungi</taxon>
        <taxon>Dikarya</taxon>
        <taxon>Basidiomycota</taxon>
        <taxon>Agaricomycotina</taxon>
        <taxon>Agaricomycetes</taxon>
        <taxon>Polyporales</taxon>
        <taxon>Polyporaceae</taxon>
        <taxon>Lentinus</taxon>
    </lineage>
</organism>
<dbReference type="AlphaFoldDB" id="A0A371D472"/>
<dbReference type="EMBL" id="KZ857420">
    <property type="protein sequence ID" value="RDX47292.1"/>
    <property type="molecule type" value="Genomic_DNA"/>
</dbReference>
<evidence type="ECO:0000313" key="1">
    <source>
        <dbReference type="EMBL" id="RDX47292.1"/>
    </source>
</evidence>
<accession>A0A371D472</accession>
<dbReference type="SUPFAM" id="SSF52047">
    <property type="entry name" value="RNI-like"/>
    <property type="match status" value="1"/>
</dbReference>
<protein>
    <recommendedName>
        <fullName evidence="3">F-box domain-containing protein</fullName>
    </recommendedName>
</protein>
<sequence length="448" mass="50572">MDRRVTKAPRVKTGPTEGAKTTAYRTIVDLPLDLLHMILVQFRDSCRWILDTCMKVCRTLRHAALEYFAFKSPRVDDLDHFLAFMRSHRLPPKTVRSLHLSNVSLDAALVREIAQLFPNLKSLTLVDISCIPSLPGNHHLQSERPETTPPVPMPLNSLTLSCKRPRRDSGWSLSGMMHILSLLAPCELTVWLGHGVSFRDTFDPSCLAASPATVWDLDVGFTTGTPKKSAIATVLDALSRTLAPGALQSVAVRYDSKAALRALGTLLARIGSNVTNLAVHPPAPSEWEERHRTWTDPFDDWTLLDIRGCEKLERLYLSLNVRLRENERPQRALCHVAAGLLAYYASPTIRRVVIDLDDVADPTTLGNSTVVKLQEFDNVLAEARFPYLRQVMLHVGTTRELREKAEYADDYYDAVLRALPCLHFRGVLNVRVDQRSCCWHRCDYWCTR</sequence>